<organism evidence="1">
    <name type="scientific">Arundo donax</name>
    <name type="common">Giant reed</name>
    <name type="synonym">Donax arundinaceus</name>
    <dbReference type="NCBI Taxonomy" id="35708"/>
    <lineage>
        <taxon>Eukaryota</taxon>
        <taxon>Viridiplantae</taxon>
        <taxon>Streptophyta</taxon>
        <taxon>Embryophyta</taxon>
        <taxon>Tracheophyta</taxon>
        <taxon>Spermatophyta</taxon>
        <taxon>Magnoliopsida</taxon>
        <taxon>Liliopsida</taxon>
        <taxon>Poales</taxon>
        <taxon>Poaceae</taxon>
        <taxon>PACMAD clade</taxon>
        <taxon>Arundinoideae</taxon>
        <taxon>Arundineae</taxon>
        <taxon>Arundo</taxon>
    </lineage>
</organism>
<sequence>MRFEMAVFAQCFLKFLRLLHCSEEKKLPVKR</sequence>
<accession>A0A0A9HMJ0</accession>
<dbReference type="EMBL" id="GBRH01160842">
    <property type="protein sequence ID" value="JAE37054.1"/>
    <property type="molecule type" value="Transcribed_RNA"/>
</dbReference>
<reference evidence="1" key="2">
    <citation type="journal article" date="2015" name="Data Brief">
        <title>Shoot transcriptome of the giant reed, Arundo donax.</title>
        <authorList>
            <person name="Barrero R.A."/>
            <person name="Guerrero F.D."/>
            <person name="Moolhuijzen P."/>
            <person name="Goolsby J.A."/>
            <person name="Tidwell J."/>
            <person name="Bellgard S.E."/>
            <person name="Bellgard M.I."/>
        </authorList>
    </citation>
    <scope>NUCLEOTIDE SEQUENCE</scope>
    <source>
        <tissue evidence="1">Shoot tissue taken approximately 20 cm above the soil surface</tissue>
    </source>
</reference>
<protein>
    <submittedName>
        <fullName evidence="1">Uncharacterized protein</fullName>
    </submittedName>
</protein>
<dbReference type="AlphaFoldDB" id="A0A0A9HMJ0"/>
<proteinExistence type="predicted"/>
<reference evidence="1" key="1">
    <citation type="submission" date="2014-09" db="EMBL/GenBank/DDBJ databases">
        <authorList>
            <person name="Magalhaes I.L.F."/>
            <person name="Oliveira U."/>
            <person name="Santos F.R."/>
            <person name="Vidigal T.H.D.A."/>
            <person name="Brescovit A.D."/>
            <person name="Santos A.J."/>
        </authorList>
    </citation>
    <scope>NUCLEOTIDE SEQUENCE</scope>
    <source>
        <tissue evidence="1">Shoot tissue taken approximately 20 cm above the soil surface</tissue>
    </source>
</reference>
<evidence type="ECO:0000313" key="1">
    <source>
        <dbReference type="EMBL" id="JAE37054.1"/>
    </source>
</evidence>
<name>A0A0A9HMJ0_ARUDO</name>